<evidence type="ECO:0000313" key="3">
    <source>
        <dbReference type="Proteomes" id="UP001295794"/>
    </source>
</evidence>
<evidence type="ECO:0000313" key="2">
    <source>
        <dbReference type="EMBL" id="CAK5275502.1"/>
    </source>
</evidence>
<dbReference type="AlphaFoldDB" id="A0AAD2K2K4"/>
<evidence type="ECO:0000256" key="1">
    <source>
        <dbReference type="SAM" id="MobiDB-lite"/>
    </source>
</evidence>
<gene>
    <name evidence="2" type="ORF">MYCIT1_LOCUS23304</name>
</gene>
<dbReference type="Proteomes" id="UP001295794">
    <property type="component" value="Unassembled WGS sequence"/>
</dbReference>
<comment type="caution">
    <text evidence="2">The sequence shown here is derived from an EMBL/GenBank/DDBJ whole genome shotgun (WGS) entry which is preliminary data.</text>
</comment>
<keyword evidence="3" id="KW-1185">Reference proteome</keyword>
<feature type="region of interest" description="Disordered" evidence="1">
    <location>
        <begin position="46"/>
        <end position="78"/>
    </location>
</feature>
<feature type="compositionally biased region" description="Acidic residues" evidence="1">
    <location>
        <begin position="46"/>
        <end position="60"/>
    </location>
</feature>
<name>A0AAD2K2K4_9AGAR</name>
<organism evidence="2 3">
    <name type="scientific">Mycena citricolor</name>
    <dbReference type="NCBI Taxonomy" id="2018698"/>
    <lineage>
        <taxon>Eukaryota</taxon>
        <taxon>Fungi</taxon>
        <taxon>Dikarya</taxon>
        <taxon>Basidiomycota</taxon>
        <taxon>Agaricomycotina</taxon>
        <taxon>Agaricomycetes</taxon>
        <taxon>Agaricomycetidae</taxon>
        <taxon>Agaricales</taxon>
        <taxon>Marasmiineae</taxon>
        <taxon>Mycenaceae</taxon>
        <taxon>Mycena</taxon>
    </lineage>
</organism>
<dbReference type="EMBL" id="CAVNYO010000405">
    <property type="protein sequence ID" value="CAK5275502.1"/>
    <property type="molecule type" value="Genomic_DNA"/>
</dbReference>
<protein>
    <submittedName>
        <fullName evidence="2">Uncharacterized protein</fullName>
    </submittedName>
</protein>
<proteinExistence type="predicted"/>
<reference evidence="2" key="1">
    <citation type="submission" date="2023-11" db="EMBL/GenBank/DDBJ databases">
        <authorList>
            <person name="De Vega J J."/>
            <person name="De Vega J J."/>
        </authorList>
    </citation>
    <scope>NUCLEOTIDE SEQUENCE</scope>
</reference>
<accession>A0AAD2K2K4</accession>
<sequence>MTCAPATSASSALASTRLLTRLEDLASFYQKQLDWVETWRVDVSMDSDDESDMGELDDDKPEAPSSDDKPEEEDSPILKSIKSAAVRRLHWRRQIRSLELKLNGVARRRHHRIPSCPRLAYPEHRLGPARPEDILHMFDDMIATRMNSCRRMRSLLTARETRSSVEDKGSTSLVAPI</sequence>